<gene>
    <name evidence="2" type="ORF">CC85DRAFT_190307</name>
</gene>
<keyword evidence="3" id="KW-1185">Reference proteome</keyword>
<evidence type="ECO:0000313" key="2">
    <source>
        <dbReference type="EMBL" id="KLT44892.1"/>
    </source>
</evidence>
<dbReference type="GO" id="GO:0051082">
    <property type="term" value="F:unfolded protein binding"/>
    <property type="evidence" value="ECO:0007669"/>
    <property type="project" value="TreeGrafter"/>
</dbReference>
<feature type="transmembrane region" description="Helical" evidence="1">
    <location>
        <begin position="312"/>
        <end position="331"/>
    </location>
</feature>
<protein>
    <submittedName>
        <fullName evidence="2">Uncharacterized protein</fullName>
    </submittedName>
</protein>
<dbReference type="PANTHER" id="PTHR35329:SF1">
    <property type="entry name" value="CHITIN SYNTHASE EXPORT CHAPERONE"/>
    <property type="match status" value="1"/>
</dbReference>
<evidence type="ECO:0000313" key="3">
    <source>
        <dbReference type="Proteomes" id="UP000053611"/>
    </source>
</evidence>
<organism evidence="2 3">
    <name type="scientific">Cutaneotrichosporon oleaginosum</name>
    <dbReference type="NCBI Taxonomy" id="879819"/>
    <lineage>
        <taxon>Eukaryota</taxon>
        <taxon>Fungi</taxon>
        <taxon>Dikarya</taxon>
        <taxon>Basidiomycota</taxon>
        <taxon>Agaricomycotina</taxon>
        <taxon>Tremellomycetes</taxon>
        <taxon>Trichosporonales</taxon>
        <taxon>Trichosporonaceae</taxon>
        <taxon>Cutaneotrichosporon</taxon>
    </lineage>
</organism>
<feature type="transmembrane region" description="Helical" evidence="1">
    <location>
        <begin position="246"/>
        <end position="270"/>
    </location>
</feature>
<dbReference type="Pfam" id="PF12271">
    <property type="entry name" value="Chs7"/>
    <property type="match status" value="1"/>
</dbReference>
<feature type="transmembrane region" description="Helical" evidence="1">
    <location>
        <begin position="282"/>
        <end position="300"/>
    </location>
</feature>
<dbReference type="EMBL" id="KQ087184">
    <property type="protein sequence ID" value="KLT44892.1"/>
    <property type="molecule type" value="Genomic_DNA"/>
</dbReference>
<dbReference type="AlphaFoldDB" id="A0A0J0XV06"/>
<feature type="transmembrane region" description="Helical" evidence="1">
    <location>
        <begin position="205"/>
        <end position="226"/>
    </location>
</feature>
<feature type="transmembrane region" description="Helical" evidence="1">
    <location>
        <begin position="89"/>
        <end position="110"/>
    </location>
</feature>
<name>A0A0J0XV06_9TREE</name>
<sequence length="359" mass="38580">MPEPYGSFAWICAHAPLPACNILFRAAWDAGALTTLFPSTSDFFSPYNITSATPASHPYARAARRDAGTGLGAGCVVPRVGQRGSVGDIVLVVMSLFSMVVPAALIWRSFQNKLGVGALELSLVLGVGLTPSGLTGVFRPPLRPPGCHPVINAAARLGGPSRPLRRAPRRRRHARLAGPLQHHGVVGVVRVCLSRLAADSSELKTVYLVVQSVGASAIFGVTLYLALATGYGWTSAFAFVPEVRSIALFTLTFVWPAFALVATYAAMFYIAEYRMREREPALWLFGSACALAGGQVVLFVASQPLCSASNRILNGAFISALMNLLALVLFYRAWNLMGEASWSLTEAWMPRYSYASYGY</sequence>
<proteinExistence type="predicted"/>
<evidence type="ECO:0000256" key="1">
    <source>
        <dbReference type="SAM" id="Phobius"/>
    </source>
</evidence>
<keyword evidence="1" id="KW-1133">Transmembrane helix</keyword>
<dbReference type="InterPro" id="IPR022057">
    <property type="entry name" value="Chs7"/>
</dbReference>
<accession>A0A0J0XV06</accession>
<dbReference type="PANTHER" id="PTHR35329">
    <property type="entry name" value="CHITIN SYNTHASE EXPORT CHAPERONE"/>
    <property type="match status" value="1"/>
</dbReference>
<reference evidence="2 3" key="1">
    <citation type="submission" date="2015-03" db="EMBL/GenBank/DDBJ databases">
        <title>Genomics and transcriptomics of the oil-accumulating basidiomycete yeast T. oleaginosus allow insights into substrate utilization and the diverse evolutionary trajectories of mating systems in fungi.</title>
        <authorList>
            <consortium name="DOE Joint Genome Institute"/>
            <person name="Kourist R."/>
            <person name="Kracht O."/>
            <person name="Bracharz F."/>
            <person name="Lipzen A."/>
            <person name="Nolan M."/>
            <person name="Ohm R."/>
            <person name="Grigoriev I."/>
            <person name="Sun S."/>
            <person name="Heitman J."/>
            <person name="Bruck T."/>
            <person name="Nowrousian M."/>
        </authorList>
    </citation>
    <scope>NUCLEOTIDE SEQUENCE [LARGE SCALE GENOMIC DNA]</scope>
    <source>
        <strain evidence="2 3">IBC0246</strain>
    </source>
</reference>
<dbReference type="STRING" id="879819.A0A0J0XV06"/>
<dbReference type="Proteomes" id="UP000053611">
    <property type="component" value="Unassembled WGS sequence"/>
</dbReference>
<keyword evidence="1" id="KW-0472">Membrane</keyword>
<dbReference type="GO" id="GO:0006457">
    <property type="term" value="P:protein folding"/>
    <property type="evidence" value="ECO:0007669"/>
    <property type="project" value="TreeGrafter"/>
</dbReference>
<dbReference type="GO" id="GO:0005789">
    <property type="term" value="C:endoplasmic reticulum membrane"/>
    <property type="evidence" value="ECO:0007669"/>
    <property type="project" value="TreeGrafter"/>
</dbReference>
<feature type="transmembrane region" description="Helical" evidence="1">
    <location>
        <begin position="116"/>
        <end position="138"/>
    </location>
</feature>
<keyword evidence="1" id="KW-0812">Transmembrane</keyword>
<dbReference type="OrthoDB" id="5582162at2759"/>